<name>A0ABM7YTY0_9BURK</name>
<dbReference type="HAMAP" id="MF_00265">
    <property type="entry name" value="VapC_Nob1"/>
    <property type="match status" value="1"/>
</dbReference>
<dbReference type="InterPro" id="IPR006226">
    <property type="entry name" value="Mtu_PIN"/>
</dbReference>
<evidence type="ECO:0000313" key="7">
    <source>
        <dbReference type="EMBL" id="BDI08147.1"/>
    </source>
</evidence>
<keyword evidence="5" id="KW-0460">Magnesium</keyword>
<sequence length="142" mass="15753">MRALLDVNVLIAVHDADHIHHTRALAWLATEVRHGWASCPLTQNGCLRIMSQPGYVNPAPLAQVTAMLQRSTATRHHAFWPDDLSVLDAQSFDHAQVHGHRQLTDLYLLGLAVRHGGRLVTFDQRIPLSAVRGACPEHLVVL</sequence>
<evidence type="ECO:0000256" key="2">
    <source>
        <dbReference type="ARBA" id="ARBA00022722"/>
    </source>
</evidence>
<keyword evidence="8" id="KW-1185">Reference proteome</keyword>
<dbReference type="SUPFAM" id="SSF88723">
    <property type="entry name" value="PIN domain-like"/>
    <property type="match status" value="1"/>
</dbReference>
<feature type="domain" description="PIN" evidence="6">
    <location>
        <begin position="4"/>
        <end position="126"/>
    </location>
</feature>
<dbReference type="RefSeq" id="WP_251971273.1">
    <property type="nucleotide sequence ID" value="NZ_AP025730.1"/>
</dbReference>
<dbReference type="InterPro" id="IPR022907">
    <property type="entry name" value="VapC_family"/>
</dbReference>
<comment type="similarity">
    <text evidence="5">Belongs to the PINc/VapC protein family.</text>
</comment>
<protein>
    <recommendedName>
        <fullName evidence="5">Ribonuclease VapC</fullName>
        <shortName evidence="5">RNase VapC</shortName>
        <ecNumber evidence="5">3.1.-.-</ecNumber>
    </recommendedName>
    <alternativeName>
        <fullName evidence="5">Toxin VapC</fullName>
    </alternativeName>
</protein>
<dbReference type="EC" id="3.1.-.-" evidence="5"/>
<dbReference type="NCBIfam" id="TIGR00028">
    <property type="entry name" value="Mtu_PIN_fam"/>
    <property type="match status" value="1"/>
</dbReference>
<keyword evidence="3 5" id="KW-0479">Metal-binding</keyword>
<evidence type="ECO:0000256" key="5">
    <source>
        <dbReference type="HAMAP-Rule" id="MF_00265"/>
    </source>
</evidence>
<keyword evidence="4 5" id="KW-0378">Hydrolase</keyword>
<dbReference type="Pfam" id="PF01850">
    <property type="entry name" value="PIN"/>
    <property type="match status" value="1"/>
</dbReference>
<dbReference type="EMBL" id="AP025730">
    <property type="protein sequence ID" value="BDI08147.1"/>
    <property type="molecule type" value="Genomic_DNA"/>
</dbReference>
<feature type="binding site" evidence="5">
    <location>
        <position position="6"/>
    </location>
    <ligand>
        <name>Mg(2+)</name>
        <dbReference type="ChEBI" id="CHEBI:18420"/>
    </ligand>
</feature>
<comment type="function">
    <text evidence="5">Toxic component of a toxin-antitoxin (TA) system. An RNase.</text>
</comment>
<reference evidence="7" key="1">
    <citation type="submission" date="2022-04" db="EMBL/GenBank/DDBJ databases">
        <title>Whole genome sequence of Sphaerotilus sp. FB-5.</title>
        <authorList>
            <person name="Takeda M."/>
            <person name="Narihara S."/>
            <person name="Akimoto M."/>
            <person name="Akimoto R."/>
            <person name="Nishiyashiki S."/>
            <person name="Murakami T."/>
        </authorList>
    </citation>
    <scope>NUCLEOTIDE SEQUENCE</scope>
    <source>
        <strain evidence="7">FB-5</strain>
    </source>
</reference>
<dbReference type="InterPro" id="IPR002716">
    <property type="entry name" value="PIN_dom"/>
</dbReference>
<keyword evidence="1 5" id="KW-1277">Toxin-antitoxin system</keyword>
<accession>A0ABM7YTY0</accession>
<organism evidence="7 8">
    <name type="scientific">Sphaerotilus microaerophilus</name>
    <dbReference type="NCBI Taxonomy" id="2914710"/>
    <lineage>
        <taxon>Bacteria</taxon>
        <taxon>Pseudomonadati</taxon>
        <taxon>Pseudomonadota</taxon>
        <taxon>Betaproteobacteria</taxon>
        <taxon>Burkholderiales</taxon>
        <taxon>Sphaerotilaceae</taxon>
        <taxon>Sphaerotilus</taxon>
    </lineage>
</organism>
<evidence type="ECO:0000256" key="4">
    <source>
        <dbReference type="ARBA" id="ARBA00022801"/>
    </source>
</evidence>
<proteinExistence type="inferred from homology"/>
<dbReference type="Proteomes" id="UP001057498">
    <property type="component" value="Chromosome"/>
</dbReference>
<evidence type="ECO:0000256" key="1">
    <source>
        <dbReference type="ARBA" id="ARBA00022649"/>
    </source>
</evidence>
<feature type="binding site" evidence="5">
    <location>
        <position position="105"/>
    </location>
    <ligand>
        <name>Mg(2+)</name>
        <dbReference type="ChEBI" id="CHEBI:18420"/>
    </ligand>
</feature>
<keyword evidence="5" id="KW-0800">Toxin</keyword>
<gene>
    <name evidence="7" type="primary">vapC44</name>
    <name evidence="5" type="synonym">vapC</name>
    <name evidence="7" type="ORF">CATMQ487_51170</name>
</gene>
<evidence type="ECO:0000256" key="3">
    <source>
        <dbReference type="ARBA" id="ARBA00022723"/>
    </source>
</evidence>
<evidence type="ECO:0000313" key="8">
    <source>
        <dbReference type="Proteomes" id="UP001057498"/>
    </source>
</evidence>
<dbReference type="InterPro" id="IPR029060">
    <property type="entry name" value="PIN-like_dom_sf"/>
</dbReference>
<keyword evidence="2 5" id="KW-0540">Nuclease</keyword>
<evidence type="ECO:0000259" key="6">
    <source>
        <dbReference type="Pfam" id="PF01850"/>
    </source>
</evidence>
<comment type="cofactor">
    <cofactor evidence="5">
        <name>Mg(2+)</name>
        <dbReference type="ChEBI" id="CHEBI:18420"/>
    </cofactor>
</comment>